<evidence type="ECO:0000313" key="3">
    <source>
        <dbReference type="Proteomes" id="UP001476798"/>
    </source>
</evidence>
<organism evidence="2 3">
    <name type="scientific">Goodea atripinnis</name>
    <dbReference type="NCBI Taxonomy" id="208336"/>
    <lineage>
        <taxon>Eukaryota</taxon>
        <taxon>Metazoa</taxon>
        <taxon>Chordata</taxon>
        <taxon>Craniata</taxon>
        <taxon>Vertebrata</taxon>
        <taxon>Euteleostomi</taxon>
        <taxon>Actinopterygii</taxon>
        <taxon>Neopterygii</taxon>
        <taxon>Teleostei</taxon>
        <taxon>Neoteleostei</taxon>
        <taxon>Acanthomorphata</taxon>
        <taxon>Ovalentaria</taxon>
        <taxon>Atherinomorphae</taxon>
        <taxon>Cyprinodontiformes</taxon>
        <taxon>Goodeidae</taxon>
        <taxon>Goodea</taxon>
    </lineage>
</organism>
<accession>A0ABV0N4A2</accession>
<keyword evidence="1" id="KW-0812">Transmembrane</keyword>
<proteinExistence type="predicted"/>
<feature type="non-terminal residue" evidence="2">
    <location>
        <position position="1"/>
    </location>
</feature>
<sequence length="168" mass="18862">LQLGGLNGFWTVQFSDCRVGQALQACLDESLLCLLHLLVACRACIPPGLPLGLMYNRVWVWDQGWGTKPLLVSMFHSVVGSLIPPVQSLILLCQTPSWLSRMVPVPQPLEVERPAGRMAVEASTRGLFYSCLVVAVLLFLLPLSPEMLSFLHHRRNLQLLTWMSWNIR</sequence>
<keyword evidence="1" id="KW-1133">Transmembrane helix</keyword>
<dbReference type="Proteomes" id="UP001476798">
    <property type="component" value="Unassembled WGS sequence"/>
</dbReference>
<keyword evidence="3" id="KW-1185">Reference proteome</keyword>
<feature type="transmembrane region" description="Helical" evidence="1">
    <location>
        <begin position="126"/>
        <end position="144"/>
    </location>
</feature>
<evidence type="ECO:0000256" key="1">
    <source>
        <dbReference type="SAM" id="Phobius"/>
    </source>
</evidence>
<dbReference type="EMBL" id="JAHRIO010023038">
    <property type="protein sequence ID" value="MEQ2166217.1"/>
    <property type="molecule type" value="Genomic_DNA"/>
</dbReference>
<gene>
    <name evidence="2" type="ORF">GOODEAATRI_025645</name>
</gene>
<reference evidence="2 3" key="1">
    <citation type="submission" date="2021-06" db="EMBL/GenBank/DDBJ databases">
        <authorList>
            <person name="Palmer J.M."/>
        </authorList>
    </citation>
    <scope>NUCLEOTIDE SEQUENCE [LARGE SCALE GENOMIC DNA]</scope>
    <source>
        <strain evidence="2 3">GA_2019</strain>
        <tissue evidence="2">Muscle</tissue>
    </source>
</reference>
<feature type="transmembrane region" description="Helical" evidence="1">
    <location>
        <begin position="70"/>
        <end position="92"/>
    </location>
</feature>
<protein>
    <submittedName>
        <fullName evidence="2">Uncharacterized protein</fullName>
    </submittedName>
</protein>
<name>A0ABV0N4A2_9TELE</name>
<comment type="caution">
    <text evidence="2">The sequence shown here is derived from an EMBL/GenBank/DDBJ whole genome shotgun (WGS) entry which is preliminary data.</text>
</comment>
<evidence type="ECO:0000313" key="2">
    <source>
        <dbReference type="EMBL" id="MEQ2166217.1"/>
    </source>
</evidence>
<keyword evidence="1" id="KW-0472">Membrane</keyword>